<organism evidence="2 3">
    <name type="scientific">Gymnopilus junonius</name>
    <name type="common">Spectacular rustgill mushroom</name>
    <name type="synonym">Gymnopilus spectabilis subsp. junonius</name>
    <dbReference type="NCBI Taxonomy" id="109634"/>
    <lineage>
        <taxon>Eukaryota</taxon>
        <taxon>Fungi</taxon>
        <taxon>Dikarya</taxon>
        <taxon>Basidiomycota</taxon>
        <taxon>Agaricomycotina</taxon>
        <taxon>Agaricomycetes</taxon>
        <taxon>Agaricomycetidae</taxon>
        <taxon>Agaricales</taxon>
        <taxon>Agaricineae</taxon>
        <taxon>Hymenogastraceae</taxon>
        <taxon>Gymnopilus</taxon>
    </lineage>
</organism>
<protein>
    <submittedName>
        <fullName evidence="2">Uncharacterized protein</fullName>
    </submittedName>
</protein>
<proteinExistence type="predicted"/>
<keyword evidence="3" id="KW-1185">Reference proteome</keyword>
<evidence type="ECO:0000256" key="1">
    <source>
        <dbReference type="SAM" id="MobiDB-lite"/>
    </source>
</evidence>
<dbReference type="OrthoDB" id="3210866at2759"/>
<feature type="region of interest" description="Disordered" evidence="1">
    <location>
        <begin position="198"/>
        <end position="222"/>
    </location>
</feature>
<gene>
    <name evidence="2" type="ORF">CPB84DRAFT_1747836</name>
</gene>
<accession>A0A9P5NN98</accession>
<comment type="caution">
    <text evidence="2">The sequence shown here is derived from an EMBL/GenBank/DDBJ whole genome shotgun (WGS) entry which is preliminary data.</text>
</comment>
<evidence type="ECO:0000313" key="2">
    <source>
        <dbReference type="EMBL" id="KAF8899476.1"/>
    </source>
</evidence>
<name>A0A9P5NN98_GYMJU</name>
<dbReference type="AlphaFoldDB" id="A0A9P5NN98"/>
<sequence length="222" mass="24159">MPNLAHYFTNMLGLELLCHCGARLAPLSLLNRPSPRSLLSYYHCAIGSSFIIDTLSLVGQYEVILPTLNTLVLVHKYSKNAKCMGNWRDDPAVARMLLAVTQQAEMGWNDKWHEADLQWEKCLELIAQDARTVPSMVAQDVKQSIKNTNMHVMQILQHLTAPSSHAAFPSGQHPLLVAASSPYGLAPVTALAPVPSAISPSSLQPQDPSSLPVTQTLTLGDG</sequence>
<dbReference type="Proteomes" id="UP000724874">
    <property type="component" value="Unassembled WGS sequence"/>
</dbReference>
<feature type="compositionally biased region" description="Low complexity" evidence="1">
    <location>
        <begin position="199"/>
        <end position="212"/>
    </location>
</feature>
<feature type="compositionally biased region" description="Polar residues" evidence="1">
    <location>
        <begin position="213"/>
        <end position="222"/>
    </location>
</feature>
<dbReference type="EMBL" id="JADNYJ010000053">
    <property type="protein sequence ID" value="KAF8899476.1"/>
    <property type="molecule type" value="Genomic_DNA"/>
</dbReference>
<reference evidence="2" key="1">
    <citation type="submission" date="2020-11" db="EMBL/GenBank/DDBJ databases">
        <authorList>
            <consortium name="DOE Joint Genome Institute"/>
            <person name="Ahrendt S."/>
            <person name="Riley R."/>
            <person name="Andreopoulos W."/>
            <person name="LaButti K."/>
            <person name="Pangilinan J."/>
            <person name="Ruiz-duenas F.J."/>
            <person name="Barrasa J.M."/>
            <person name="Sanchez-Garcia M."/>
            <person name="Camarero S."/>
            <person name="Miyauchi S."/>
            <person name="Serrano A."/>
            <person name="Linde D."/>
            <person name="Babiker R."/>
            <person name="Drula E."/>
            <person name="Ayuso-Fernandez I."/>
            <person name="Pacheco R."/>
            <person name="Padilla G."/>
            <person name="Ferreira P."/>
            <person name="Barriuso J."/>
            <person name="Kellner H."/>
            <person name="Castanera R."/>
            <person name="Alfaro M."/>
            <person name="Ramirez L."/>
            <person name="Pisabarro A.G."/>
            <person name="Kuo A."/>
            <person name="Tritt A."/>
            <person name="Lipzen A."/>
            <person name="He G."/>
            <person name="Yan M."/>
            <person name="Ng V."/>
            <person name="Cullen D."/>
            <person name="Martin F."/>
            <person name="Rosso M.-N."/>
            <person name="Henrissat B."/>
            <person name="Hibbett D."/>
            <person name="Martinez A.T."/>
            <person name="Grigoriev I.V."/>
        </authorList>
    </citation>
    <scope>NUCLEOTIDE SEQUENCE</scope>
    <source>
        <strain evidence="2">AH 44721</strain>
    </source>
</reference>
<evidence type="ECO:0000313" key="3">
    <source>
        <dbReference type="Proteomes" id="UP000724874"/>
    </source>
</evidence>